<protein>
    <recommendedName>
        <fullName evidence="12">L-dopachrome isomerase</fullName>
        <ecNumber evidence="9">5.3.2.1</ecNumber>
        <ecNumber evidence="8">5.3.3.12</ecNumber>
    </recommendedName>
    <alternativeName>
        <fullName evidence="10">L-dopachrome tautomerase</fullName>
    </alternativeName>
    <alternativeName>
        <fullName evidence="11">Phenylpyruvate tautomerase</fullName>
    </alternativeName>
</protein>
<keyword evidence="3" id="KW-0202">Cytokine</keyword>
<evidence type="ECO:0000313" key="15">
    <source>
        <dbReference type="Proteomes" id="UP000234275"/>
    </source>
</evidence>
<dbReference type="Pfam" id="PF01187">
    <property type="entry name" value="MIF"/>
    <property type="match status" value="1"/>
</dbReference>
<dbReference type="STRING" id="1392250.A0A2I2FVF6"/>
<dbReference type="EMBL" id="MSFO01000009">
    <property type="protein sequence ID" value="PLB44615.1"/>
    <property type="molecule type" value="Genomic_DNA"/>
</dbReference>
<comment type="catalytic activity">
    <reaction evidence="7">
        <text>L-dopachrome = 5,6-dihydroxyindole-2-carboxylate</text>
        <dbReference type="Rhea" id="RHEA:13041"/>
        <dbReference type="ChEBI" id="CHEBI:16875"/>
        <dbReference type="ChEBI" id="CHEBI:57509"/>
        <dbReference type="EC" id="5.3.3.12"/>
    </reaction>
</comment>
<dbReference type="GO" id="GO:0050178">
    <property type="term" value="F:phenylpyruvate tautomerase activity"/>
    <property type="evidence" value="ECO:0007669"/>
    <property type="project" value="UniProtKB-EC"/>
</dbReference>
<dbReference type="InterPro" id="IPR001398">
    <property type="entry name" value="Macrophage_inhib_fac"/>
</dbReference>
<evidence type="ECO:0000256" key="12">
    <source>
        <dbReference type="ARBA" id="ARBA00042730"/>
    </source>
</evidence>
<dbReference type="VEuPathDB" id="FungiDB:P170DRAFT_367654"/>
<sequence length="343" mass="37825">MAQRLRKLDFSRMKKRNHSNTSSTSSPTVPVLESPAVFSLQNISPGSPGQQKTRLDRSPARPSVFVENIDDDDDMDAPAVHGPPSDSKLGPVNADGEDDSMTRAKTRYFEEIFSIRSPLASPKTRTNQESIIVVEVKLRTRVKDVEAFASSIASRMASVYQISESQIMITIQQDVHLYLGNPRFPAYLIKVFALPHFIAPMTNLRCTILIQGLLQDLTLIPANRGVILFIPIHEENFATNGATMMGEIPRLDRHHSEEQNQGIFRSITRSLSRLKSGSTHSASEATTSSWTGAIEHSREKSALGDDTSDEGVSKSVRKSRSLRQHFLPGHGGSDPSHPAGEEV</sequence>
<evidence type="ECO:0000256" key="11">
    <source>
        <dbReference type="ARBA" id="ARBA00041912"/>
    </source>
</evidence>
<evidence type="ECO:0000256" key="5">
    <source>
        <dbReference type="ARBA" id="ARBA00023235"/>
    </source>
</evidence>
<name>A0A2I2FVF6_9EURO</name>
<keyword evidence="15" id="KW-1185">Reference proteome</keyword>
<evidence type="ECO:0000256" key="8">
    <source>
        <dbReference type="ARBA" id="ARBA00038932"/>
    </source>
</evidence>
<keyword evidence="4" id="KW-0964">Secreted</keyword>
<dbReference type="GO" id="GO:0005576">
    <property type="term" value="C:extracellular region"/>
    <property type="evidence" value="ECO:0007669"/>
    <property type="project" value="UniProtKB-SubCell"/>
</dbReference>
<dbReference type="OrthoDB" id="255819at2759"/>
<evidence type="ECO:0000256" key="7">
    <source>
        <dbReference type="ARBA" id="ARBA00036823"/>
    </source>
</evidence>
<dbReference type="PANTHER" id="PTHR11954:SF6">
    <property type="entry name" value="MACROPHAGE MIGRATION INHIBITORY FACTOR"/>
    <property type="match status" value="1"/>
</dbReference>
<evidence type="ECO:0000256" key="3">
    <source>
        <dbReference type="ARBA" id="ARBA00022514"/>
    </source>
</evidence>
<evidence type="ECO:0000256" key="1">
    <source>
        <dbReference type="ARBA" id="ARBA00004613"/>
    </source>
</evidence>
<comment type="subcellular location">
    <subcellularLocation>
        <location evidence="1">Secreted</location>
    </subcellularLocation>
</comment>
<feature type="compositionally biased region" description="Polar residues" evidence="13">
    <location>
        <begin position="39"/>
        <end position="52"/>
    </location>
</feature>
<dbReference type="AlphaFoldDB" id="A0A2I2FVF6"/>
<accession>A0A2I2FVF6</accession>
<evidence type="ECO:0000256" key="13">
    <source>
        <dbReference type="SAM" id="MobiDB-lite"/>
    </source>
</evidence>
<feature type="compositionally biased region" description="Low complexity" evidence="13">
    <location>
        <begin position="19"/>
        <end position="35"/>
    </location>
</feature>
<evidence type="ECO:0000256" key="6">
    <source>
        <dbReference type="ARBA" id="ARBA00036735"/>
    </source>
</evidence>
<dbReference type="EC" id="5.3.3.12" evidence="8"/>
<keyword evidence="5" id="KW-0413">Isomerase</keyword>
<evidence type="ECO:0000256" key="4">
    <source>
        <dbReference type="ARBA" id="ARBA00022525"/>
    </source>
</evidence>
<comment type="catalytic activity">
    <reaction evidence="6">
        <text>3-phenylpyruvate = enol-phenylpyruvate</text>
        <dbReference type="Rhea" id="RHEA:17097"/>
        <dbReference type="ChEBI" id="CHEBI:16815"/>
        <dbReference type="ChEBI" id="CHEBI:18005"/>
        <dbReference type="EC" id="5.3.2.1"/>
    </reaction>
</comment>
<gene>
    <name evidence="14" type="ORF">P170DRAFT_367654</name>
</gene>
<evidence type="ECO:0000256" key="10">
    <source>
        <dbReference type="ARBA" id="ARBA00041631"/>
    </source>
</evidence>
<feature type="region of interest" description="Disordered" evidence="13">
    <location>
        <begin position="1"/>
        <end position="99"/>
    </location>
</feature>
<evidence type="ECO:0000256" key="9">
    <source>
        <dbReference type="ARBA" id="ARBA00039086"/>
    </source>
</evidence>
<comment type="caution">
    <text evidence="14">The sequence shown here is derived from an EMBL/GenBank/DDBJ whole genome shotgun (WGS) entry which is preliminary data.</text>
</comment>
<dbReference type="GeneID" id="36552518"/>
<reference evidence="14 15" key="1">
    <citation type="submission" date="2016-12" db="EMBL/GenBank/DDBJ databases">
        <title>The genomes of Aspergillus section Nigri reveals drivers in fungal speciation.</title>
        <authorList>
            <consortium name="DOE Joint Genome Institute"/>
            <person name="Vesth T.C."/>
            <person name="Nybo J."/>
            <person name="Theobald S."/>
            <person name="Brandl J."/>
            <person name="Frisvad J.C."/>
            <person name="Nielsen K.F."/>
            <person name="Lyhne E.K."/>
            <person name="Kogle M.E."/>
            <person name="Kuo A."/>
            <person name="Riley R."/>
            <person name="Clum A."/>
            <person name="Nolan M."/>
            <person name="Lipzen A."/>
            <person name="Salamov A."/>
            <person name="Henrissat B."/>
            <person name="Wiebenga A."/>
            <person name="De Vries R.P."/>
            <person name="Grigoriev I.V."/>
            <person name="Mortensen U.H."/>
            <person name="Andersen M.R."/>
            <person name="Baker S.E."/>
        </authorList>
    </citation>
    <scope>NUCLEOTIDE SEQUENCE [LARGE SCALE GENOMIC DNA]</scope>
    <source>
        <strain evidence="14 15">IBT 23096</strain>
    </source>
</reference>
<evidence type="ECO:0000313" key="14">
    <source>
        <dbReference type="EMBL" id="PLB44615.1"/>
    </source>
</evidence>
<organism evidence="14 15">
    <name type="scientific">Aspergillus steynii IBT 23096</name>
    <dbReference type="NCBI Taxonomy" id="1392250"/>
    <lineage>
        <taxon>Eukaryota</taxon>
        <taxon>Fungi</taxon>
        <taxon>Dikarya</taxon>
        <taxon>Ascomycota</taxon>
        <taxon>Pezizomycotina</taxon>
        <taxon>Eurotiomycetes</taxon>
        <taxon>Eurotiomycetidae</taxon>
        <taxon>Eurotiales</taxon>
        <taxon>Aspergillaceae</taxon>
        <taxon>Aspergillus</taxon>
        <taxon>Aspergillus subgen. Circumdati</taxon>
    </lineage>
</organism>
<dbReference type="GO" id="GO:0004167">
    <property type="term" value="F:dopachrome isomerase activity"/>
    <property type="evidence" value="ECO:0007669"/>
    <property type="project" value="UniProtKB-EC"/>
</dbReference>
<dbReference type="Proteomes" id="UP000234275">
    <property type="component" value="Unassembled WGS sequence"/>
</dbReference>
<comment type="similarity">
    <text evidence="2">Belongs to the MIF family.</text>
</comment>
<feature type="compositionally biased region" description="Basic and acidic residues" evidence="13">
    <location>
        <begin position="1"/>
        <end position="12"/>
    </location>
</feature>
<dbReference type="Gene3D" id="3.30.429.10">
    <property type="entry name" value="Macrophage Migration Inhibitory Factor"/>
    <property type="match status" value="1"/>
</dbReference>
<dbReference type="RefSeq" id="XP_024699917.1">
    <property type="nucleotide sequence ID" value="XM_024844818.1"/>
</dbReference>
<dbReference type="PANTHER" id="PTHR11954">
    <property type="entry name" value="D-DOPACHROME DECARBOXYLASE"/>
    <property type="match status" value="1"/>
</dbReference>
<dbReference type="SUPFAM" id="SSF55331">
    <property type="entry name" value="Tautomerase/MIF"/>
    <property type="match status" value="1"/>
</dbReference>
<feature type="compositionally biased region" description="Low complexity" evidence="13">
    <location>
        <begin position="276"/>
        <end position="293"/>
    </location>
</feature>
<dbReference type="InterPro" id="IPR014347">
    <property type="entry name" value="Tautomerase/MIF_sf"/>
</dbReference>
<dbReference type="EC" id="5.3.2.1" evidence="9"/>
<evidence type="ECO:0000256" key="2">
    <source>
        <dbReference type="ARBA" id="ARBA00005851"/>
    </source>
</evidence>
<proteinExistence type="inferred from homology"/>
<feature type="region of interest" description="Disordered" evidence="13">
    <location>
        <begin position="275"/>
        <end position="343"/>
    </location>
</feature>